<sequence>MLHTTCVSASRAGTPEGTCRSGPYAWVHARVSRRSDPHPSALHGGSSPVAVAD</sequence>
<gene>
    <name evidence="2" type="ORF">FM105_08280</name>
</gene>
<dbReference type="Proteomes" id="UP000196581">
    <property type="component" value="Unassembled WGS sequence"/>
</dbReference>
<accession>A0A1X6XHV7</accession>
<proteinExistence type="predicted"/>
<dbReference type="AlphaFoldDB" id="A0A1X6XHV7"/>
<keyword evidence="3" id="KW-1185">Reference proteome</keyword>
<evidence type="ECO:0000313" key="3">
    <source>
        <dbReference type="Proteomes" id="UP000196581"/>
    </source>
</evidence>
<reference evidence="3" key="1">
    <citation type="submission" date="2017-02" db="EMBL/GenBank/DDBJ databases">
        <authorList>
            <person name="Dridi B."/>
        </authorList>
    </citation>
    <scope>NUCLEOTIDE SEQUENCE [LARGE SCALE GENOMIC DNA]</scope>
    <source>
        <strain evidence="3">B Co 03.10</strain>
    </source>
</reference>
<feature type="region of interest" description="Disordered" evidence="1">
    <location>
        <begin position="33"/>
        <end position="53"/>
    </location>
</feature>
<dbReference type="EMBL" id="FWFF01000014">
    <property type="protein sequence ID" value="SLM98117.1"/>
    <property type="molecule type" value="Genomic_DNA"/>
</dbReference>
<name>A0A1X6XHV7_9MICO</name>
<evidence type="ECO:0000313" key="2">
    <source>
        <dbReference type="EMBL" id="SLM98117.1"/>
    </source>
</evidence>
<organism evidence="2 3">
    <name type="scientific">Brevibacterium yomogidense</name>
    <dbReference type="NCBI Taxonomy" id="946573"/>
    <lineage>
        <taxon>Bacteria</taxon>
        <taxon>Bacillati</taxon>
        <taxon>Actinomycetota</taxon>
        <taxon>Actinomycetes</taxon>
        <taxon>Micrococcales</taxon>
        <taxon>Brevibacteriaceae</taxon>
        <taxon>Brevibacterium</taxon>
    </lineage>
</organism>
<protein>
    <submittedName>
        <fullName evidence="2">Uncharacterized protein</fullName>
    </submittedName>
</protein>
<evidence type="ECO:0000256" key="1">
    <source>
        <dbReference type="SAM" id="MobiDB-lite"/>
    </source>
</evidence>